<organism evidence="9 10">
    <name type="scientific">Loktanella atrilutea</name>
    <dbReference type="NCBI Taxonomy" id="366533"/>
    <lineage>
        <taxon>Bacteria</taxon>
        <taxon>Pseudomonadati</taxon>
        <taxon>Pseudomonadota</taxon>
        <taxon>Alphaproteobacteria</taxon>
        <taxon>Rhodobacterales</taxon>
        <taxon>Roseobacteraceae</taxon>
        <taxon>Loktanella</taxon>
    </lineage>
</organism>
<sequence>MQAQTDQKERLTPVDMAGLGLSNSVMCNLYSNTMAKDAMRQLFAVDAAHDDLGNAEPLTAIFPKGMAPIVGMNDDGSRWLRTAHWGFVMPQVSKKTGKPIQPKAVNNARDDKLRTSGFWRKSFEERRCLIPATSFCEAKGHNPATYVWFGVTGDKERPPFALAGVWRSYKGNYGGGDLREMITSSMVTTTPNNLVKDTHPDRMPMILDPEDYAQWLTDTPDEAFALIKSFPAERMVIHQSGEALKSDHGGITAAG</sequence>
<keyword evidence="2 8" id="KW-0645">Protease</keyword>
<evidence type="ECO:0000256" key="1">
    <source>
        <dbReference type="ARBA" id="ARBA00008136"/>
    </source>
</evidence>
<dbReference type="InterPro" id="IPR036590">
    <property type="entry name" value="SRAP-like"/>
</dbReference>
<keyword evidence="5" id="KW-0190">Covalent protein-DNA linkage</keyword>
<dbReference type="EMBL" id="FQUE01000020">
    <property type="protein sequence ID" value="SHF90056.1"/>
    <property type="molecule type" value="Genomic_DNA"/>
</dbReference>
<dbReference type="GO" id="GO:0106300">
    <property type="term" value="P:protein-DNA covalent cross-linking repair"/>
    <property type="evidence" value="ECO:0007669"/>
    <property type="project" value="InterPro"/>
</dbReference>
<keyword evidence="6" id="KW-0238">DNA-binding</keyword>
<keyword evidence="3" id="KW-0227">DNA damage</keyword>
<evidence type="ECO:0000313" key="9">
    <source>
        <dbReference type="EMBL" id="SHF90056.1"/>
    </source>
</evidence>
<dbReference type="EC" id="3.4.-.-" evidence="8"/>
<comment type="similarity">
    <text evidence="1 8">Belongs to the SOS response-associated peptidase family.</text>
</comment>
<dbReference type="SUPFAM" id="SSF143081">
    <property type="entry name" value="BB1717-like"/>
    <property type="match status" value="1"/>
</dbReference>
<dbReference type="AlphaFoldDB" id="A0A1M5FF00"/>
<dbReference type="RefSeq" id="WP_245810814.1">
    <property type="nucleotide sequence ID" value="NZ_FQUE01000020.1"/>
</dbReference>
<name>A0A1M5FF00_LOKAT</name>
<reference evidence="10" key="1">
    <citation type="submission" date="2016-11" db="EMBL/GenBank/DDBJ databases">
        <authorList>
            <person name="Varghese N."/>
            <person name="Submissions S."/>
        </authorList>
    </citation>
    <scope>NUCLEOTIDE SEQUENCE [LARGE SCALE GENOMIC DNA]</scope>
    <source>
        <strain evidence="10">DSM 29326</strain>
    </source>
</reference>
<evidence type="ECO:0000256" key="8">
    <source>
        <dbReference type="RuleBase" id="RU364100"/>
    </source>
</evidence>
<gene>
    <name evidence="9" type="ORF">SAMN05444339_12023</name>
</gene>
<evidence type="ECO:0000256" key="6">
    <source>
        <dbReference type="ARBA" id="ARBA00023125"/>
    </source>
</evidence>
<dbReference type="GO" id="GO:0008233">
    <property type="term" value="F:peptidase activity"/>
    <property type="evidence" value="ECO:0007669"/>
    <property type="project" value="UniProtKB-KW"/>
</dbReference>
<evidence type="ECO:0000256" key="3">
    <source>
        <dbReference type="ARBA" id="ARBA00022763"/>
    </source>
</evidence>
<dbReference type="Gene3D" id="3.90.1680.10">
    <property type="entry name" value="SOS response associated peptidase-like"/>
    <property type="match status" value="1"/>
</dbReference>
<dbReference type="GO" id="GO:0003697">
    <property type="term" value="F:single-stranded DNA binding"/>
    <property type="evidence" value="ECO:0007669"/>
    <property type="project" value="InterPro"/>
</dbReference>
<evidence type="ECO:0000256" key="4">
    <source>
        <dbReference type="ARBA" id="ARBA00022801"/>
    </source>
</evidence>
<dbReference type="GO" id="GO:0016829">
    <property type="term" value="F:lyase activity"/>
    <property type="evidence" value="ECO:0007669"/>
    <property type="project" value="UniProtKB-KW"/>
</dbReference>
<evidence type="ECO:0000256" key="5">
    <source>
        <dbReference type="ARBA" id="ARBA00023124"/>
    </source>
</evidence>
<evidence type="ECO:0000256" key="2">
    <source>
        <dbReference type="ARBA" id="ARBA00022670"/>
    </source>
</evidence>
<keyword evidence="7" id="KW-0456">Lyase</keyword>
<dbReference type="PANTHER" id="PTHR13604:SF0">
    <property type="entry name" value="ABASIC SITE PROCESSING PROTEIN HMCES"/>
    <property type="match status" value="1"/>
</dbReference>
<accession>A0A1M5FF00</accession>
<dbReference type="GO" id="GO:0006508">
    <property type="term" value="P:proteolysis"/>
    <property type="evidence" value="ECO:0007669"/>
    <property type="project" value="UniProtKB-KW"/>
</dbReference>
<keyword evidence="10" id="KW-1185">Reference proteome</keyword>
<proteinExistence type="inferred from homology"/>
<dbReference type="InterPro" id="IPR003738">
    <property type="entry name" value="SRAP"/>
</dbReference>
<dbReference type="Pfam" id="PF02586">
    <property type="entry name" value="SRAP"/>
    <property type="match status" value="1"/>
</dbReference>
<protein>
    <recommendedName>
        <fullName evidence="8">Abasic site processing protein</fullName>
        <ecNumber evidence="8">3.4.-.-</ecNumber>
    </recommendedName>
</protein>
<keyword evidence="4 8" id="KW-0378">Hydrolase</keyword>
<dbReference type="PANTHER" id="PTHR13604">
    <property type="entry name" value="DC12-RELATED"/>
    <property type="match status" value="1"/>
</dbReference>
<evidence type="ECO:0000256" key="7">
    <source>
        <dbReference type="ARBA" id="ARBA00023239"/>
    </source>
</evidence>
<evidence type="ECO:0000313" key="10">
    <source>
        <dbReference type="Proteomes" id="UP000183987"/>
    </source>
</evidence>
<dbReference type="Proteomes" id="UP000183987">
    <property type="component" value="Unassembled WGS sequence"/>
</dbReference>